<evidence type="ECO:0000256" key="2">
    <source>
        <dbReference type="SAM" id="Phobius"/>
    </source>
</evidence>
<feature type="transmembrane region" description="Helical" evidence="2">
    <location>
        <begin position="1025"/>
        <end position="1043"/>
    </location>
</feature>
<dbReference type="PANTHER" id="PTHR33547:SF3">
    <property type="entry name" value="SERPENTINE RECEPTOR CLASS GAMMA"/>
    <property type="match status" value="1"/>
</dbReference>
<organism evidence="3 4">
    <name type="scientific">Macrostomum lignano</name>
    <dbReference type="NCBI Taxonomy" id="282301"/>
    <lineage>
        <taxon>Eukaryota</taxon>
        <taxon>Metazoa</taxon>
        <taxon>Spiralia</taxon>
        <taxon>Lophotrochozoa</taxon>
        <taxon>Platyhelminthes</taxon>
        <taxon>Rhabditophora</taxon>
        <taxon>Macrostomorpha</taxon>
        <taxon>Macrostomida</taxon>
        <taxon>Macrostomidae</taxon>
        <taxon>Macrostomum</taxon>
    </lineage>
</organism>
<protein>
    <submittedName>
        <fullName evidence="4">FHA domain-containing protein</fullName>
    </submittedName>
</protein>
<sequence length="1832" mass="195660">MATAAVDLELSRLSKSQFSRKDFVTPATGKRRLQTETAGHPRAVNYQHSISAPKQHQQQQQQQQPIRTYSLQRWLLGHQHPAPIGSSILTARKTTTSKTTAAGSSTITRTRSLATIPTVVQPARLHQRNQKRRARAPAAGSNKEPLPCLEQFLARSLTQVMQNRPSSGWSAERHAYAVEKVTCWLPEVGKARCLDDLLATDTNMHSLGSGAVLELRESAFTTRPDESEAKPAVLVHDVTHTGLPSRLSILRTKVQRDFGLTQEDSHSFITSPNCLSMLSCRSLRAPQTSPSSNRPSATASSRSLHCSSMREDSSNTPRRSLALSPAAIELSNSCSTAKSLSFCLAASVLALRFQHLHVRSQTVADEPQRLQPGLNSGVKFAHSVGVSVQVSLAQRLQCLSSGASSRCFAGAHGADAGLNGLGHDWQRLEKMRKMQLLKLVKPTSLGRVGRDQLTTGDAHFVELAGWPVSDQHCIVNYRHASLAIGYVTAHVAQAASASERCVRRHLSRLRDGACRVATRSEWLLRLLQSAASPWLPWSPSGSGEDAVSPAAAAAAATGSAEVAATPAPERATSSKVEDELLMGRCGAQPIGSGWARKWCGCRFLLPFQLLLLLLQLSQSSRVVLCQPSDAGSRQSELQSSGWRSSVPRRLTNPRPAGGHRRLLREARMSMRMRRRQALTVVQSLQEQLLWWRELPTSIRCLIGPLPSQASQRDRTAQADSALVAVFIAPIVIGAVVCHRVAGAATAVPRGQRSGRSSRSSGIFGTSSCCVRLAAQSQQFGQNAVQQGHPALLNLPTSRSAAGIPEHRRSCQRLGLGRLRRRRCQIVDVAKFSVGHLVDNFFFVIILVVVDILEPDSVTIGVLDSVLLRHRERVLICVAAAVARASVTAAAFEIERVPKLPGHGHANSVLGLMLQHLLGEAIQRQTADCRQLRWLMIGINQEDVHRHSGQALRQSVWRHSKQRRFSATNSYVTVGVSQLVQLASSLTASCPLVVGDGSTKAGSCGALRTLAEALGAKVQKLSLNGLPWLLLLLMMLLLLLLLLLMLLMLLLMLLLLMLLLLMLLMLLLMLLLLMLLLLLLLMLLLLMMMMLGFICRWRSVAPTADERRALQHLVQRLHRRALLVQTLLLLLLLLLLRSRRRKGRLRRVSRRRRHSGRRQTFETALRSVQGEQQLSEPGALDGSSLPLSSTSSVVALLALPLELQPSSAVLGGSGGSSTLPNRGSSESTAFELLGAASSASRVLRSASAAAHPGTVVSVGTDCTASLTAAHPGTGVSVGTDCIASLMAARPGTGVSVGTDCTASLTAAHPGTVVSVGTDCIASLTAAHPGTGVSVGTDCIASLTAARPATGVSVGTDCIASLTAARPGTGVSVGTDCIASLTAARPATGVSVGTDCIASLTAARPGTGVSVGTDCIASLTAARQAPVFPGTVEQLVPVLLIESPSAQVFKAVLQGATPQSADFSAASATLGSVGGFSASGTASRMSRLLVLHLCCSSHCGSCWFGALAGGRQTEGSWRISRIAAACCDGQPHHNAATEGCQGRRLRAPDGPGSLRSDVSFDQLAPEASARWRAVMALGGVIGCGFVLVAIATGVRRLQVLAGEAADDVGLRWQQLPTRRAEVPAAQPAGGAGRVELVGAEGRAALLNGDGDGSLGGAPASAADAAEVVLQVAKCLARNWRGLRLLLLLLLLLLLFICELLLLGAPVVTLRSFWLMLRWRRWRPLPLLLGEVPQRLQHAVQRCLELIVRSSWLMKLLLRRRRLRHFAALARCGTVAETAGFAGFLRLRSTLSSALPSLSRSARPAKVQDLVQQLGAVHRVAVTAEVEKSAVPLQY</sequence>
<feature type="transmembrane region" description="Helical" evidence="2">
    <location>
        <begin position="1074"/>
        <end position="1096"/>
    </location>
</feature>
<feature type="transmembrane region" description="Helical" evidence="2">
    <location>
        <begin position="1571"/>
        <end position="1592"/>
    </location>
</feature>
<proteinExistence type="predicted"/>
<feature type="region of interest" description="Disordered" evidence="1">
    <location>
        <begin position="631"/>
        <end position="658"/>
    </location>
</feature>
<keyword evidence="2" id="KW-0812">Transmembrane</keyword>
<evidence type="ECO:0000313" key="4">
    <source>
        <dbReference type="WBParaSite" id="maker-uti_cns_0014657-snap-gene-0.5-mRNA-1"/>
    </source>
</evidence>
<feature type="transmembrane region" description="Helical" evidence="2">
    <location>
        <begin position="1683"/>
        <end position="1711"/>
    </location>
</feature>
<keyword evidence="2" id="KW-1133">Transmembrane helix</keyword>
<feature type="compositionally biased region" description="Basic residues" evidence="1">
    <location>
        <begin position="1145"/>
        <end position="1156"/>
    </location>
</feature>
<feature type="compositionally biased region" description="Polar residues" evidence="1">
    <location>
        <begin position="285"/>
        <end position="306"/>
    </location>
</feature>
<name>A0A1I8IP34_9PLAT</name>
<dbReference type="WBParaSite" id="maker-uti_cns_0014657-snap-gene-0.5-mRNA-1">
    <property type="protein sequence ID" value="maker-uti_cns_0014657-snap-gene-0.5-mRNA-1"/>
    <property type="gene ID" value="maker-uti_cns_0014657-snap-gene-0.5"/>
</dbReference>
<feature type="transmembrane region" description="Helical" evidence="2">
    <location>
        <begin position="1116"/>
        <end position="1135"/>
    </location>
</feature>
<feature type="region of interest" description="Disordered" evidence="1">
    <location>
        <begin position="1145"/>
        <end position="1182"/>
    </location>
</feature>
<feature type="compositionally biased region" description="Polar residues" evidence="1">
    <location>
        <begin position="631"/>
        <end position="643"/>
    </location>
</feature>
<keyword evidence="3" id="KW-1185">Reference proteome</keyword>
<evidence type="ECO:0000313" key="3">
    <source>
        <dbReference type="Proteomes" id="UP000095280"/>
    </source>
</evidence>
<dbReference type="Proteomes" id="UP000095280">
    <property type="component" value="Unplaced"/>
</dbReference>
<reference evidence="4" key="1">
    <citation type="submission" date="2016-11" db="UniProtKB">
        <authorList>
            <consortium name="WormBaseParasite"/>
        </authorList>
    </citation>
    <scope>IDENTIFICATION</scope>
</reference>
<accession>A0A1I8IP34</accession>
<keyword evidence="2" id="KW-0472">Membrane</keyword>
<feature type="region of interest" description="Disordered" evidence="1">
    <location>
        <begin position="285"/>
        <end position="319"/>
    </location>
</feature>
<evidence type="ECO:0000256" key="1">
    <source>
        <dbReference type="SAM" id="MobiDB-lite"/>
    </source>
</evidence>
<dbReference type="PANTHER" id="PTHR33547">
    <property type="entry name" value="ZGC:174862"/>
    <property type="match status" value="1"/>
</dbReference>
<feature type="transmembrane region" description="Helical" evidence="2">
    <location>
        <begin position="1049"/>
        <end position="1067"/>
    </location>
</feature>